<dbReference type="NCBIfam" id="TIGR02081">
    <property type="entry name" value="metW"/>
    <property type="match status" value="1"/>
</dbReference>
<dbReference type="InterPro" id="IPR010743">
    <property type="entry name" value="Methionine_synth_MetW"/>
</dbReference>
<accession>A0A381QDH0</accession>
<sequence>MSNYRKDLSSIVSLVSQGSRVLDVGCGDGILLEYLKKDKEVIGQGLEIRQDRVNKCVAKGLSVIQGDAAKDLSLYPNKSFDCVILSQTIQATGKPKEVLSELMRIGKETIVSLPNFGFWEVRLNLFLTGKMPITKRLNENWYETQNIHLCTITDFVNLCDELKINIKKTITFNSKTIKTFKEKPRAIENVIAEEAVFLLTS</sequence>
<name>A0A381QDH0_9ZZZZ</name>
<dbReference type="CDD" id="cd02440">
    <property type="entry name" value="AdoMet_MTases"/>
    <property type="match status" value="1"/>
</dbReference>
<proteinExistence type="predicted"/>
<protein>
    <recommendedName>
        <fullName evidence="2">Methionine biosynthesis protein MetW</fullName>
    </recommendedName>
</protein>
<dbReference type="AlphaFoldDB" id="A0A381QDH0"/>
<organism evidence="1">
    <name type="scientific">marine metagenome</name>
    <dbReference type="NCBI Taxonomy" id="408172"/>
    <lineage>
        <taxon>unclassified sequences</taxon>
        <taxon>metagenomes</taxon>
        <taxon>ecological metagenomes</taxon>
    </lineage>
</organism>
<dbReference type="InterPro" id="IPR029063">
    <property type="entry name" value="SAM-dependent_MTases_sf"/>
</dbReference>
<dbReference type="Gene3D" id="3.40.50.150">
    <property type="entry name" value="Vaccinia Virus protein VP39"/>
    <property type="match status" value="1"/>
</dbReference>
<dbReference type="EMBL" id="UINC01001278">
    <property type="protein sequence ID" value="SUZ76439.1"/>
    <property type="molecule type" value="Genomic_DNA"/>
</dbReference>
<dbReference type="Pfam" id="PF07021">
    <property type="entry name" value="MetW"/>
    <property type="match status" value="1"/>
</dbReference>
<reference evidence="1" key="1">
    <citation type="submission" date="2018-05" db="EMBL/GenBank/DDBJ databases">
        <authorList>
            <person name="Lanie J.A."/>
            <person name="Ng W.-L."/>
            <person name="Kazmierczak K.M."/>
            <person name="Andrzejewski T.M."/>
            <person name="Davidsen T.M."/>
            <person name="Wayne K.J."/>
            <person name="Tettelin H."/>
            <person name="Glass J.I."/>
            <person name="Rusch D."/>
            <person name="Podicherti R."/>
            <person name="Tsui H.-C.T."/>
            <person name="Winkler M.E."/>
        </authorList>
    </citation>
    <scope>NUCLEOTIDE SEQUENCE</scope>
</reference>
<dbReference type="SUPFAM" id="SSF53335">
    <property type="entry name" value="S-adenosyl-L-methionine-dependent methyltransferases"/>
    <property type="match status" value="1"/>
</dbReference>
<evidence type="ECO:0000313" key="1">
    <source>
        <dbReference type="EMBL" id="SUZ76439.1"/>
    </source>
</evidence>
<evidence type="ECO:0008006" key="2">
    <source>
        <dbReference type="Google" id="ProtNLM"/>
    </source>
</evidence>
<gene>
    <name evidence="1" type="ORF">METZ01_LOCUS29293</name>
</gene>